<dbReference type="InterPro" id="IPR013149">
    <property type="entry name" value="ADH-like_C"/>
</dbReference>
<dbReference type="PANTHER" id="PTHR43189:SF1">
    <property type="entry name" value="ZINC-TYPE ALCOHOL DEHYDROGENASE-LIKE PROTEIN C1198.01"/>
    <property type="match status" value="1"/>
</dbReference>
<reference evidence="4" key="1">
    <citation type="journal article" date="2014" name="Int. J. Syst. Evol. Microbiol.">
        <title>Complete genome of a new Firmicutes species belonging to the dominant human colonic microbiota ('Ruminococcus bicirculans') reveals two chromosomes and a selective capacity to utilize plant glucans.</title>
        <authorList>
            <consortium name="NISC Comparative Sequencing Program"/>
            <person name="Wegmann U."/>
            <person name="Louis P."/>
            <person name="Goesmann A."/>
            <person name="Henrissat B."/>
            <person name="Duncan S.H."/>
            <person name="Flint H.J."/>
        </authorList>
    </citation>
    <scope>NUCLEOTIDE SEQUENCE</scope>
    <source>
        <strain evidence="4">VKM Ac-1246</strain>
    </source>
</reference>
<reference evidence="4" key="2">
    <citation type="submission" date="2023-01" db="EMBL/GenBank/DDBJ databases">
        <authorList>
            <person name="Sun Q."/>
            <person name="Evtushenko L."/>
        </authorList>
    </citation>
    <scope>NUCLEOTIDE SEQUENCE</scope>
    <source>
        <strain evidence="4">VKM Ac-1246</strain>
    </source>
</reference>
<dbReference type="RefSeq" id="WP_229787116.1">
    <property type="nucleotide sequence ID" value="NZ_BMRK01000001.1"/>
</dbReference>
<dbReference type="Gene3D" id="3.40.50.720">
    <property type="entry name" value="NAD(P)-binding Rossmann-like Domain"/>
    <property type="match status" value="2"/>
</dbReference>
<comment type="caution">
    <text evidence="4">The sequence shown here is derived from an EMBL/GenBank/DDBJ whole genome shotgun (WGS) entry which is preliminary data.</text>
</comment>
<dbReference type="PANTHER" id="PTHR43189">
    <property type="entry name" value="ZINC-TYPE ALCOHOL DEHYDROGENASE-LIKE PROTEIN C1198.01-RELATED"/>
    <property type="match status" value="1"/>
</dbReference>
<evidence type="ECO:0000313" key="5">
    <source>
        <dbReference type="Proteomes" id="UP001142292"/>
    </source>
</evidence>
<dbReference type="Proteomes" id="UP001142292">
    <property type="component" value="Unassembled WGS sequence"/>
</dbReference>
<dbReference type="Pfam" id="PF08240">
    <property type="entry name" value="ADH_N"/>
    <property type="match status" value="1"/>
</dbReference>
<accession>A0ABQ5T0M1</accession>
<evidence type="ECO:0000259" key="3">
    <source>
        <dbReference type="Pfam" id="PF08240"/>
    </source>
</evidence>
<evidence type="ECO:0000313" key="4">
    <source>
        <dbReference type="EMBL" id="GLJ69272.1"/>
    </source>
</evidence>
<keyword evidence="5" id="KW-1185">Reference proteome</keyword>
<name>A0ABQ5T0M1_9ACTN</name>
<dbReference type="Pfam" id="PF00107">
    <property type="entry name" value="ADH_zinc_N"/>
    <property type="match status" value="1"/>
</dbReference>
<dbReference type="InterPro" id="IPR036291">
    <property type="entry name" value="NAD(P)-bd_dom_sf"/>
</dbReference>
<evidence type="ECO:0000256" key="1">
    <source>
        <dbReference type="ARBA" id="ARBA00023002"/>
    </source>
</evidence>
<dbReference type="SUPFAM" id="SSF50129">
    <property type="entry name" value="GroES-like"/>
    <property type="match status" value="1"/>
</dbReference>
<proteinExistence type="predicted"/>
<dbReference type="SUPFAM" id="SSF51735">
    <property type="entry name" value="NAD(P)-binding Rossmann-fold domains"/>
    <property type="match status" value="1"/>
</dbReference>
<evidence type="ECO:0000259" key="2">
    <source>
        <dbReference type="Pfam" id="PF00107"/>
    </source>
</evidence>
<sequence length="384" mass="40761">MTQMRAVVVHKGELSVRSVPRPKPGPGQLLIKVQRAGICGSDLHVREHSEELNEVVTEIGYTTAMRPDQEIVLGHEILGSVVSYGPGTRGRWAPGTSVTALPVLRTDGAVHMVGFDVDSPGGFAEYTVVQESFTFPVPDDVDPDRAAFTEPLAVAFHAVRRGGVSARRPAVVIGCGPIGLAVILMLKAQGVKTVVASDLSPARRALAARCGADVVVDPRVSSPWDAYDQKGPVTSLTDYLGFGIDAMKVVRRIPLLPWETVLLNADRLGGSPSGPVVFECVGVPGMLEQIMTAAPLHTRVVVVGVCMQPDTIRPAIAIHKEIDLRFVFGYDPAEFARTLEMIAGGKVDPSPLHTGTVGLDGVAQAFADLADPETHAKILVDPTA</sequence>
<organism evidence="4 5">
    <name type="scientific">Nocardioides luteus</name>
    <dbReference type="NCBI Taxonomy" id="1844"/>
    <lineage>
        <taxon>Bacteria</taxon>
        <taxon>Bacillati</taxon>
        <taxon>Actinomycetota</taxon>
        <taxon>Actinomycetes</taxon>
        <taxon>Propionibacteriales</taxon>
        <taxon>Nocardioidaceae</taxon>
        <taxon>Nocardioides</taxon>
    </lineage>
</organism>
<dbReference type="EMBL" id="BSEL01000007">
    <property type="protein sequence ID" value="GLJ69272.1"/>
    <property type="molecule type" value="Genomic_DNA"/>
</dbReference>
<feature type="domain" description="Alcohol dehydrogenase-like N-terminal" evidence="3">
    <location>
        <begin position="25"/>
        <end position="139"/>
    </location>
</feature>
<feature type="domain" description="Alcohol dehydrogenase-like C-terminal" evidence="2">
    <location>
        <begin position="177"/>
        <end position="222"/>
    </location>
</feature>
<dbReference type="InterPro" id="IPR013154">
    <property type="entry name" value="ADH-like_N"/>
</dbReference>
<dbReference type="InterPro" id="IPR011032">
    <property type="entry name" value="GroES-like_sf"/>
</dbReference>
<dbReference type="Gene3D" id="3.90.180.10">
    <property type="entry name" value="Medium-chain alcohol dehydrogenases, catalytic domain"/>
    <property type="match status" value="2"/>
</dbReference>
<protein>
    <submittedName>
        <fullName evidence="4">Dehydrogenase</fullName>
    </submittedName>
</protein>
<gene>
    <name evidence="4" type="ORF">GCM10017579_33080</name>
</gene>
<keyword evidence="1" id="KW-0560">Oxidoreductase</keyword>
<dbReference type="CDD" id="cd08262">
    <property type="entry name" value="Zn_ADH8"/>
    <property type="match status" value="1"/>
</dbReference>